<dbReference type="InterPro" id="IPR050109">
    <property type="entry name" value="HTH-type_TetR-like_transc_reg"/>
</dbReference>
<dbReference type="Gene3D" id="1.10.357.10">
    <property type="entry name" value="Tetracycline Repressor, domain 2"/>
    <property type="match status" value="1"/>
</dbReference>
<gene>
    <name evidence="6" type="ORF">HMPREF0063_11700</name>
</gene>
<dbReference type="PANTHER" id="PTHR30055">
    <property type="entry name" value="HTH-TYPE TRANSCRIPTIONAL REGULATOR RUTR"/>
    <property type="match status" value="1"/>
</dbReference>
<dbReference type="GO" id="GO:0003700">
    <property type="term" value="F:DNA-binding transcription factor activity"/>
    <property type="evidence" value="ECO:0007669"/>
    <property type="project" value="TreeGrafter"/>
</dbReference>
<evidence type="ECO:0000313" key="6">
    <source>
        <dbReference type="EMBL" id="EFQ82491.1"/>
    </source>
</evidence>
<evidence type="ECO:0000256" key="4">
    <source>
        <dbReference type="PROSITE-ProRule" id="PRU00335"/>
    </source>
</evidence>
<dbReference type="InterPro" id="IPR009057">
    <property type="entry name" value="Homeodomain-like_sf"/>
</dbReference>
<sequence length="200" mass="21985">MIDREAPADRREELLDELVELFLAEGFLRFSVEDLARRLNCSKTTLYQVAPSKEQVILTVVRAAFRRSTDAVEAAVAATTDPVGRIAAYLDAISAELAPAGPQYYADLDTFVPAREIYRQNTRLAARRLQDLVQEAAPRSHVRPEFTGNVAALVMAAIQRGEMEAATGLDDATCFHELALLITSGIQGRTDRPSPERTPA</sequence>
<evidence type="ECO:0000259" key="5">
    <source>
        <dbReference type="PROSITE" id="PS50977"/>
    </source>
</evidence>
<keyword evidence="3" id="KW-0804">Transcription</keyword>
<organism evidence="6 7">
    <name type="scientific">Aeromicrobium marinum DSM 15272</name>
    <dbReference type="NCBI Taxonomy" id="585531"/>
    <lineage>
        <taxon>Bacteria</taxon>
        <taxon>Bacillati</taxon>
        <taxon>Actinomycetota</taxon>
        <taxon>Actinomycetes</taxon>
        <taxon>Propionibacteriales</taxon>
        <taxon>Nocardioidaceae</taxon>
        <taxon>Aeromicrobium</taxon>
    </lineage>
</organism>
<dbReference type="eggNOG" id="COG1309">
    <property type="taxonomic scope" value="Bacteria"/>
</dbReference>
<accession>E2SDB4</accession>
<dbReference type="EMBL" id="ACLF03000006">
    <property type="protein sequence ID" value="EFQ82491.1"/>
    <property type="molecule type" value="Genomic_DNA"/>
</dbReference>
<keyword evidence="7" id="KW-1185">Reference proteome</keyword>
<dbReference type="Pfam" id="PF00440">
    <property type="entry name" value="TetR_N"/>
    <property type="match status" value="1"/>
</dbReference>
<reference evidence="6" key="1">
    <citation type="submission" date="2010-08" db="EMBL/GenBank/DDBJ databases">
        <authorList>
            <person name="Muzny D."/>
            <person name="Qin X."/>
            <person name="Buhay C."/>
            <person name="Dugan-Rocha S."/>
            <person name="Ding Y."/>
            <person name="Chen G."/>
            <person name="Hawes A."/>
            <person name="Holder M."/>
            <person name="Jhangiani S."/>
            <person name="Johnson A."/>
            <person name="Khan Z."/>
            <person name="Li Z."/>
            <person name="Liu W."/>
            <person name="Liu X."/>
            <person name="Perez L."/>
            <person name="Shen H."/>
            <person name="Wang Q."/>
            <person name="Watt J."/>
            <person name="Xi L."/>
            <person name="Xin Y."/>
            <person name="Zhou J."/>
            <person name="Deng J."/>
            <person name="Jiang H."/>
            <person name="Liu Y."/>
            <person name="Qu J."/>
            <person name="Song X.-Z."/>
            <person name="Zhang L."/>
            <person name="Villasana D."/>
            <person name="Johnson A."/>
            <person name="Liu J."/>
            <person name="Liyanage D."/>
            <person name="Lorensuhewa L."/>
            <person name="Robinson T."/>
            <person name="Song A."/>
            <person name="Song B.-B."/>
            <person name="Dinh H."/>
            <person name="Thornton R."/>
            <person name="Coyle M."/>
            <person name="Francisco L."/>
            <person name="Jackson L."/>
            <person name="Javaid M."/>
            <person name="Korchina V."/>
            <person name="Kovar C."/>
            <person name="Mata R."/>
            <person name="Mathew T."/>
            <person name="Ngo R."/>
            <person name="Nguyen L."/>
            <person name="Nguyen N."/>
            <person name="Okwuonu G."/>
            <person name="Ongeri F."/>
            <person name="Pham C."/>
            <person name="Simmons D."/>
            <person name="Wilczek-Boney K."/>
            <person name="Hale W."/>
            <person name="Jakkamsetti A."/>
            <person name="Pham P."/>
            <person name="Ruth R."/>
            <person name="San Lucas F."/>
            <person name="Warren J."/>
            <person name="Zhang J."/>
            <person name="Zhao Z."/>
            <person name="Zhou C."/>
            <person name="Zhu D."/>
            <person name="Lee S."/>
            <person name="Bess C."/>
            <person name="Blankenburg K."/>
            <person name="Forbes L."/>
            <person name="Fu Q."/>
            <person name="Gubbala S."/>
            <person name="Hirani K."/>
            <person name="Jayaseelan J.C."/>
            <person name="Lara F."/>
            <person name="Munidasa M."/>
            <person name="Palculict T."/>
            <person name="Patil S."/>
            <person name="Pu L.-L."/>
            <person name="Saada N."/>
            <person name="Tang L."/>
            <person name="Weissenberger G."/>
            <person name="Zhu Y."/>
            <person name="Hemphill L."/>
            <person name="Shang Y."/>
            <person name="Youmans B."/>
            <person name="Ayvaz T."/>
            <person name="Ross M."/>
            <person name="Santibanez J."/>
            <person name="Aqrawi P."/>
            <person name="Gross S."/>
            <person name="Joshi V."/>
            <person name="Fowler G."/>
            <person name="Nazareth L."/>
            <person name="Reid J."/>
            <person name="Worley K."/>
            <person name="Petrosino J."/>
            <person name="Highlander S."/>
            <person name="Gibbs R."/>
        </authorList>
    </citation>
    <scope>NUCLEOTIDE SEQUENCE [LARGE SCALE GENOMIC DNA]</scope>
    <source>
        <strain evidence="6">DSM 15272</strain>
    </source>
</reference>
<keyword evidence="2 4" id="KW-0238">DNA-binding</keyword>
<evidence type="ECO:0000256" key="1">
    <source>
        <dbReference type="ARBA" id="ARBA00023015"/>
    </source>
</evidence>
<protein>
    <submittedName>
        <fullName evidence="6">Transcriptional regulator, TetR family</fullName>
    </submittedName>
</protein>
<keyword evidence="1" id="KW-0805">Transcription regulation</keyword>
<dbReference type="InterPro" id="IPR001647">
    <property type="entry name" value="HTH_TetR"/>
</dbReference>
<dbReference type="OrthoDB" id="5181477at2"/>
<comment type="caution">
    <text evidence="6">The sequence shown here is derived from an EMBL/GenBank/DDBJ whole genome shotgun (WGS) entry which is preliminary data.</text>
</comment>
<dbReference type="PROSITE" id="PS50977">
    <property type="entry name" value="HTH_TETR_2"/>
    <property type="match status" value="1"/>
</dbReference>
<dbReference type="Gene3D" id="1.10.10.60">
    <property type="entry name" value="Homeodomain-like"/>
    <property type="match status" value="1"/>
</dbReference>
<feature type="domain" description="HTH tetR-type" evidence="5">
    <location>
        <begin position="8"/>
        <end position="68"/>
    </location>
</feature>
<dbReference type="SUPFAM" id="SSF46689">
    <property type="entry name" value="Homeodomain-like"/>
    <property type="match status" value="1"/>
</dbReference>
<proteinExistence type="predicted"/>
<evidence type="ECO:0000256" key="3">
    <source>
        <dbReference type="ARBA" id="ARBA00023163"/>
    </source>
</evidence>
<dbReference type="AlphaFoldDB" id="E2SDB4"/>
<evidence type="ECO:0000313" key="7">
    <source>
        <dbReference type="Proteomes" id="UP000003111"/>
    </source>
</evidence>
<dbReference type="RefSeq" id="WP_007076792.1">
    <property type="nucleotide sequence ID" value="NZ_CM001024.1"/>
</dbReference>
<evidence type="ECO:0000256" key="2">
    <source>
        <dbReference type="ARBA" id="ARBA00023125"/>
    </source>
</evidence>
<dbReference type="GO" id="GO:0000976">
    <property type="term" value="F:transcription cis-regulatory region binding"/>
    <property type="evidence" value="ECO:0007669"/>
    <property type="project" value="TreeGrafter"/>
</dbReference>
<dbReference type="STRING" id="585531.HMPREF0063_11700"/>
<name>E2SDB4_9ACTN</name>
<feature type="DNA-binding region" description="H-T-H motif" evidence="4">
    <location>
        <begin position="31"/>
        <end position="50"/>
    </location>
</feature>
<dbReference type="HOGENOM" id="CLU_099797_0_0_11"/>
<dbReference type="PANTHER" id="PTHR30055:SF234">
    <property type="entry name" value="HTH-TYPE TRANSCRIPTIONAL REGULATOR BETI"/>
    <property type="match status" value="1"/>
</dbReference>
<dbReference type="Proteomes" id="UP000003111">
    <property type="component" value="Unassembled WGS sequence"/>
</dbReference>